<name>A0A1G2FRX8_9BACT</name>
<protein>
    <submittedName>
        <fullName evidence="2">Uncharacterized protein</fullName>
    </submittedName>
</protein>
<evidence type="ECO:0000313" key="3">
    <source>
        <dbReference type="Proteomes" id="UP000177126"/>
    </source>
</evidence>
<proteinExistence type="predicted"/>
<reference evidence="2 3" key="1">
    <citation type="journal article" date="2016" name="Nat. Commun.">
        <title>Thousands of microbial genomes shed light on interconnected biogeochemical processes in an aquifer system.</title>
        <authorList>
            <person name="Anantharaman K."/>
            <person name="Brown C.T."/>
            <person name="Hug L.A."/>
            <person name="Sharon I."/>
            <person name="Castelle C.J."/>
            <person name="Probst A.J."/>
            <person name="Thomas B.C."/>
            <person name="Singh A."/>
            <person name="Wilkins M.J."/>
            <person name="Karaoz U."/>
            <person name="Brodie E.L."/>
            <person name="Williams K.H."/>
            <person name="Hubbard S.S."/>
            <person name="Banfield J.F."/>
        </authorList>
    </citation>
    <scope>NUCLEOTIDE SEQUENCE [LARGE SCALE GENOMIC DNA]</scope>
</reference>
<dbReference type="Proteomes" id="UP000177126">
    <property type="component" value="Unassembled WGS sequence"/>
</dbReference>
<keyword evidence="1" id="KW-0812">Transmembrane</keyword>
<evidence type="ECO:0000256" key="1">
    <source>
        <dbReference type="SAM" id="Phobius"/>
    </source>
</evidence>
<comment type="caution">
    <text evidence="2">The sequence shown here is derived from an EMBL/GenBank/DDBJ whole genome shotgun (WGS) entry which is preliminary data.</text>
</comment>
<gene>
    <name evidence="2" type="ORF">A3B04_01070</name>
</gene>
<evidence type="ECO:0000313" key="2">
    <source>
        <dbReference type="EMBL" id="OGZ40291.1"/>
    </source>
</evidence>
<sequence length="204" mass="22561">MPSQQNLSMPGPDFGGNKSSGWIKNNYHRIVSLLIIALIIAGALYFYRSYQPRPALLEPTLNQIIASQSGPTPTPTSTGRIKTNDEVKSVISNLTPKIEKSNDRIVTTAAKGNGATHLARQALKEYLKDKPELAKKLGPEQRIYIEDYLRKNLDNQSKTLHAGDQLTFPNNNIQSAIDKALTLNYSQIKNLGQYVSLVPSLMTP</sequence>
<dbReference type="AlphaFoldDB" id="A0A1G2FRX8"/>
<organism evidence="2 3">
    <name type="scientific">Candidatus Portnoybacteria bacterium RIFCSPLOWO2_02_FULL_39_11</name>
    <dbReference type="NCBI Taxonomy" id="1802001"/>
    <lineage>
        <taxon>Bacteria</taxon>
        <taxon>Candidatus Portnoyibacteriota</taxon>
    </lineage>
</organism>
<accession>A0A1G2FRX8</accession>
<dbReference type="EMBL" id="MHNF01000036">
    <property type="protein sequence ID" value="OGZ40291.1"/>
    <property type="molecule type" value="Genomic_DNA"/>
</dbReference>
<keyword evidence="1" id="KW-1133">Transmembrane helix</keyword>
<feature type="transmembrane region" description="Helical" evidence="1">
    <location>
        <begin position="27"/>
        <end position="47"/>
    </location>
</feature>
<keyword evidence="1" id="KW-0472">Membrane</keyword>